<protein>
    <submittedName>
        <fullName evidence="3">Uncharacterized protein</fullName>
    </submittedName>
</protein>
<sequence>MLQLLLALWIILCDTLMLMIIIICTGTTVFIFNILLILILLLLFESSFDFFCLKMYIWFFAYRYAMSYEGSIATLSNKEKWDNSSFCLYLQPLITTRPRGHPKEKRARSFLEKNHH</sequence>
<evidence type="ECO:0000313" key="3">
    <source>
        <dbReference type="EMBL" id="PKA50409.1"/>
    </source>
</evidence>
<proteinExistence type="predicted"/>
<evidence type="ECO:0000256" key="1">
    <source>
        <dbReference type="SAM" id="MobiDB-lite"/>
    </source>
</evidence>
<evidence type="ECO:0000256" key="2">
    <source>
        <dbReference type="SAM" id="Phobius"/>
    </source>
</evidence>
<dbReference type="EMBL" id="KZ452026">
    <property type="protein sequence ID" value="PKA50409.1"/>
    <property type="molecule type" value="Genomic_DNA"/>
</dbReference>
<feature type="transmembrane region" description="Helical" evidence="2">
    <location>
        <begin position="5"/>
        <end position="23"/>
    </location>
</feature>
<keyword evidence="2" id="KW-0812">Transmembrane</keyword>
<organism evidence="3 4">
    <name type="scientific">Apostasia shenzhenica</name>
    <dbReference type="NCBI Taxonomy" id="1088818"/>
    <lineage>
        <taxon>Eukaryota</taxon>
        <taxon>Viridiplantae</taxon>
        <taxon>Streptophyta</taxon>
        <taxon>Embryophyta</taxon>
        <taxon>Tracheophyta</taxon>
        <taxon>Spermatophyta</taxon>
        <taxon>Magnoliopsida</taxon>
        <taxon>Liliopsida</taxon>
        <taxon>Asparagales</taxon>
        <taxon>Orchidaceae</taxon>
        <taxon>Apostasioideae</taxon>
        <taxon>Apostasia</taxon>
    </lineage>
</organism>
<keyword evidence="4" id="KW-1185">Reference proteome</keyword>
<name>A0A2I0A4E2_9ASPA</name>
<keyword evidence="2" id="KW-1133">Transmembrane helix</keyword>
<dbReference type="Proteomes" id="UP000236161">
    <property type="component" value="Unassembled WGS sequence"/>
</dbReference>
<evidence type="ECO:0000313" key="4">
    <source>
        <dbReference type="Proteomes" id="UP000236161"/>
    </source>
</evidence>
<feature type="transmembrane region" description="Helical" evidence="2">
    <location>
        <begin position="29"/>
        <end position="53"/>
    </location>
</feature>
<feature type="region of interest" description="Disordered" evidence="1">
    <location>
        <begin position="97"/>
        <end position="116"/>
    </location>
</feature>
<dbReference type="AlphaFoldDB" id="A0A2I0A4E2"/>
<accession>A0A2I0A4E2</accession>
<gene>
    <name evidence="3" type="ORF">AXF42_Ash013498</name>
</gene>
<keyword evidence="2" id="KW-0472">Membrane</keyword>
<feature type="compositionally biased region" description="Basic and acidic residues" evidence="1">
    <location>
        <begin position="107"/>
        <end position="116"/>
    </location>
</feature>
<reference evidence="3 4" key="1">
    <citation type="journal article" date="2017" name="Nature">
        <title>The Apostasia genome and the evolution of orchids.</title>
        <authorList>
            <person name="Zhang G.Q."/>
            <person name="Liu K.W."/>
            <person name="Li Z."/>
            <person name="Lohaus R."/>
            <person name="Hsiao Y.Y."/>
            <person name="Niu S.C."/>
            <person name="Wang J.Y."/>
            <person name="Lin Y.C."/>
            <person name="Xu Q."/>
            <person name="Chen L.J."/>
            <person name="Yoshida K."/>
            <person name="Fujiwara S."/>
            <person name="Wang Z.W."/>
            <person name="Zhang Y.Q."/>
            <person name="Mitsuda N."/>
            <person name="Wang M."/>
            <person name="Liu G.H."/>
            <person name="Pecoraro L."/>
            <person name="Huang H.X."/>
            <person name="Xiao X.J."/>
            <person name="Lin M."/>
            <person name="Wu X.Y."/>
            <person name="Wu W.L."/>
            <person name="Chen Y.Y."/>
            <person name="Chang S.B."/>
            <person name="Sakamoto S."/>
            <person name="Ohme-Takagi M."/>
            <person name="Yagi M."/>
            <person name="Zeng S.J."/>
            <person name="Shen C.Y."/>
            <person name="Yeh C.M."/>
            <person name="Luo Y.B."/>
            <person name="Tsai W.C."/>
            <person name="Van de Peer Y."/>
            <person name="Liu Z.J."/>
        </authorList>
    </citation>
    <scope>NUCLEOTIDE SEQUENCE [LARGE SCALE GENOMIC DNA]</scope>
    <source>
        <strain evidence="4">cv. Shenzhen</strain>
        <tissue evidence="3">Stem</tissue>
    </source>
</reference>